<keyword evidence="2" id="KW-0808">Transferase</keyword>
<dbReference type="PANTHER" id="PTHR43449">
    <property type="entry name" value="NUCLEOTIDYLTRANSFERASE"/>
    <property type="match status" value="1"/>
</dbReference>
<comment type="caution">
    <text evidence="2">The sequence shown here is derived from an EMBL/GenBank/DDBJ whole genome shotgun (WGS) entry which is preliminary data.</text>
</comment>
<name>A0A6A9QG98_ACIIN</name>
<dbReference type="EMBL" id="WFIY01000004">
    <property type="protein sequence ID" value="MUM64803.1"/>
    <property type="molecule type" value="Genomic_DNA"/>
</dbReference>
<dbReference type="Gene3D" id="3.30.460.10">
    <property type="entry name" value="Beta Polymerase, domain 2"/>
    <property type="match status" value="1"/>
</dbReference>
<feature type="domain" description="Polymerase nucleotidyl transferase" evidence="1">
    <location>
        <begin position="6"/>
        <end position="84"/>
    </location>
</feature>
<dbReference type="SUPFAM" id="SSF81301">
    <property type="entry name" value="Nucleotidyltransferase"/>
    <property type="match status" value="1"/>
</dbReference>
<dbReference type="InterPro" id="IPR002934">
    <property type="entry name" value="Polymerase_NTP_transf_dom"/>
</dbReference>
<organism evidence="2 3">
    <name type="scientific">Acidianus infernus</name>
    <dbReference type="NCBI Taxonomy" id="12915"/>
    <lineage>
        <taxon>Archaea</taxon>
        <taxon>Thermoproteota</taxon>
        <taxon>Thermoprotei</taxon>
        <taxon>Sulfolobales</taxon>
        <taxon>Sulfolobaceae</taxon>
        <taxon>Acidianus</taxon>
    </lineage>
</organism>
<evidence type="ECO:0000313" key="2">
    <source>
        <dbReference type="EMBL" id="MUM64803.1"/>
    </source>
</evidence>
<reference evidence="2 3" key="1">
    <citation type="submission" date="2019-10" db="EMBL/GenBank/DDBJ databases">
        <title>Genome Sequences from Six Type Strain Members of the Archaeal Family Sulfolobaceae: Acidianus ambivalens, Acidianus infernus, Metallosphaera prunae, Stygiolobus azoricus, Sulfolobus metallicus, and Sulfurisphaera ohwakuensis.</title>
        <authorList>
            <person name="Counts J.A."/>
            <person name="Kelly R.M."/>
        </authorList>
    </citation>
    <scope>NUCLEOTIDE SEQUENCE [LARGE SCALE GENOMIC DNA]</scope>
    <source>
        <strain evidence="2 3">DSM 3191</strain>
    </source>
</reference>
<evidence type="ECO:0000313" key="3">
    <source>
        <dbReference type="Proteomes" id="UP000440125"/>
    </source>
</evidence>
<dbReference type="CDD" id="cd05403">
    <property type="entry name" value="NT_KNTase_like"/>
    <property type="match status" value="1"/>
</dbReference>
<sequence>MEKIVENFVEKVKEKYAGKVTIVLFGSRARGDYWPSSDYDFIIFLEKVEDKINEAYELYKLKKGFSADIIVFSKDELKEKIVEKMLENKVVIYDGLGLFNSDTKGFKP</sequence>
<dbReference type="AlphaFoldDB" id="A0A6A9QG98"/>
<proteinExistence type="predicted"/>
<dbReference type="GO" id="GO:0016779">
    <property type="term" value="F:nucleotidyltransferase activity"/>
    <property type="evidence" value="ECO:0007669"/>
    <property type="project" value="InterPro"/>
</dbReference>
<keyword evidence="3" id="KW-1185">Reference proteome</keyword>
<dbReference type="RefSeq" id="WP_338077980.1">
    <property type="nucleotide sequence ID" value="NZ_JBGTCZ010000059.1"/>
</dbReference>
<dbReference type="InterPro" id="IPR043519">
    <property type="entry name" value="NT_sf"/>
</dbReference>
<dbReference type="Pfam" id="PF01909">
    <property type="entry name" value="NTP_transf_2"/>
    <property type="match status" value="1"/>
</dbReference>
<dbReference type="Proteomes" id="UP000440125">
    <property type="component" value="Unassembled WGS sequence"/>
</dbReference>
<dbReference type="PANTHER" id="PTHR43449:SF3">
    <property type="entry name" value="POLYMERASE NUCLEOTIDYL TRANSFERASE DOMAIN-CONTAINING PROTEIN"/>
    <property type="match status" value="1"/>
</dbReference>
<gene>
    <name evidence="2" type="ORF">D1867_05995</name>
</gene>
<accession>A0A6A9QG98</accession>
<evidence type="ECO:0000259" key="1">
    <source>
        <dbReference type="Pfam" id="PF01909"/>
    </source>
</evidence>
<protein>
    <submittedName>
        <fullName evidence="2">Nucleotidyltransferase domain-containing protein</fullName>
    </submittedName>
</protein>